<name>A0A2J6X878_9BACT</name>
<evidence type="ECO:0000313" key="1">
    <source>
        <dbReference type="EMBL" id="PMP83358.1"/>
    </source>
</evidence>
<reference evidence="1 2" key="1">
    <citation type="submission" date="2018-01" db="EMBL/GenBank/DDBJ databases">
        <title>Metagenomic assembled genomes from two thermal pools in the Uzon Caldera, Kamchatka, Russia.</title>
        <authorList>
            <person name="Wilkins L."/>
            <person name="Ettinger C."/>
        </authorList>
    </citation>
    <scope>NUCLEOTIDE SEQUENCE [LARGE SCALE GENOMIC DNA]</scope>
    <source>
        <strain evidence="1">ARK-10</strain>
    </source>
</reference>
<protein>
    <submittedName>
        <fullName evidence="1">Phosphate butyryltransferase</fullName>
    </submittedName>
</protein>
<dbReference type="AlphaFoldDB" id="A0A2J6X878"/>
<comment type="caution">
    <text evidence="1">The sequence shown here is derived from an EMBL/GenBank/DDBJ whole genome shotgun (WGS) entry which is preliminary data.</text>
</comment>
<evidence type="ECO:0000313" key="2">
    <source>
        <dbReference type="Proteomes" id="UP000236910"/>
    </source>
</evidence>
<organism evidence="1 2">
    <name type="scientific">Caldisericum exile</name>
    <dbReference type="NCBI Taxonomy" id="693075"/>
    <lineage>
        <taxon>Bacteria</taxon>
        <taxon>Pseudomonadati</taxon>
        <taxon>Caldisericota/Cryosericota group</taxon>
        <taxon>Caldisericota</taxon>
        <taxon>Caldisericia</taxon>
        <taxon>Caldisericales</taxon>
        <taxon>Caldisericaceae</taxon>
        <taxon>Caldisericum</taxon>
    </lineage>
</organism>
<gene>
    <name evidence="1" type="ORF">C0175_01925</name>
</gene>
<proteinExistence type="predicted"/>
<dbReference type="EMBL" id="PNIX01000113">
    <property type="protein sequence ID" value="PMP83358.1"/>
    <property type="molecule type" value="Genomic_DNA"/>
</dbReference>
<dbReference type="GO" id="GO:0016740">
    <property type="term" value="F:transferase activity"/>
    <property type="evidence" value="ECO:0007669"/>
    <property type="project" value="UniProtKB-KW"/>
</dbReference>
<accession>A0A2J6X878</accession>
<dbReference type="Proteomes" id="UP000236910">
    <property type="component" value="Unassembled WGS sequence"/>
</dbReference>
<sequence>MFKNFKEIIEHLKGVGKTPIVVVGEDRDAVEAVFDAYKIGIGVGIFIGSKEKFDKIFKEFEDKGFIKDVI</sequence>
<keyword evidence="1" id="KW-0808">Transferase</keyword>
<feature type="non-terminal residue" evidence="1">
    <location>
        <position position="70"/>
    </location>
</feature>